<reference evidence="5" key="1">
    <citation type="journal article" date="2020" name="Stud. Mycol.">
        <title>101 Dothideomycetes genomes: a test case for predicting lifestyles and emergence of pathogens.</title>
        <authorList>
            <person name="Haridas S."/>
            <person name="Albert R."/>
            <person name="Binder M."/>
            <person name="Bloem J."/>
            <person name="Labutti K."/>
            <person name="Salamov A."/>
            <person name="Andreopoulos B."/>
            <person name="Baker S."/>
            <person name="Barry K."/>
            <person name="Bills G."/>
            <person name="Bluhm B."/>
            <person name="Cannon C."/>
            <person name="Castanera R."/>
            <person name="Culley D."/>
            <person name="Daum C."/>
            <person name="Ezra D."/>
            <person name="Gonzalez J."/>
            <person name="Henrissat B."/>
            <person name="Kuo A."/>
            <person name="Liang C."/>
            <person name="Lipzen A."/>
            <person name="Lutzoni F."/>
            <person name="Magnuson J."/>
            <person name="Mondo S."/>
            <person name="Nolan M."/>
            <person name="Ohm R."/>
            <person name="Pangilinan J."/>
            <person name="Park H.-J."/>
            <person name="Ramirez L."/>
            <person name="Alfaro M."/>
            <person name="Sun H."/>
            <person name="Tritt A."/>
            <person name="Yoshinaga Y."/>
            <person name="Zwiers L.-H."/>
            <person name="Turgeon B."/>
            <person name="Goodwin S."/>
            <person name="Spatafora J."/>
            <person name="Crous P."/>
            <person name="Grigoriev I."/>
        </authorList>
    </citation>
    <scope>NUCLEOTIDE SEQUENCE</scope>
    <source>
        <strain evidence="5">CBS 121410</strain>
    </source>
</reference>
<dbReference type="GO" id="GO:0009117">
    <property type="term" value="P:nucleotide metabolic process"/>
    <property type="evidence" value="ECO:0007669"/>
    <property type="project" value="TreeGrafter"/>
</dbReference>
<dbReference type="PROSITE" id="PS51084">
    <property type="entry name" value="HIT_2"/>
    <property type="match status" value="1"/>
</dbReference>
<dbReference type="InterPro" id="IPR019808">
    <property type="entry name" value="Histidine_triad_CS"/>
</dbReference>
<proteinExistence type="predicted"/>
<dbReference type="PRINTS" id="PR00332">
    <property type="entry name" value="HISTRIAD"/>
</dbReference>
<name>A0A6A5YAV4_9PEZI</name>
<dbReference type="InterPro" id="IPR001310">
    <property type="entry name" value="Histidine_triad_HIT"/>
</dbReference>
<evidence type="ECO:0000256" key="1">
    <source>
        <dbReference type="PIRSR" id="PIRSR601310-1"/>
    </source>
</evidence>
<gene>
    <name evidence="5" type="ORF">K490DRAFT_38950</name>
</gene>
<evidence type="ECO:0000313" key="5">
    <source>
        <dbReference type="EMBL" id="KAF2089005.1"/>
    </source>
</evidence>
<dbReference type="Pfam" id="PF01230">
    <property type="entry name" value="HIT"/>
    <property type="match status" value="1"/>
</dbReference>
<dbReference type="Gene3D" id="3.30.428.10">
    <property type="entry name" value="HIT-like"/>
    <property type="match status" value="1"/>
</dbReference>
<dbReference type="InterPro" id="IPR036265">
    <property type="entry name" value="HIT-like_sf"/>
</dbReference>
<dbReference type="PANTHER" id="PTHR46648:SF2">
    <property type="entry name" value="HIT DOMAIN-CONTAINING PROTEIN"/>
    <property type="match status" value="1"/>
</dbReference>
<accession>A0A6A5YAV4</accession>
<organism evidence="5 6">
    <name type="scientific">Saccharata proteae CBS 121410</name>
    <dbReference type="NCBI Taxonomy" id="1314787"/>
    <lineage>
        <taxon>Eukaryota</taxon>
        <taxon>Fungi</taxon>
        <taxon>Dikarya</taxon>
        <taxon>Ascomycota</taxon>
        <taxon>Pezizomycotina</taxon>
        <taxon>Dothideomycetes</taxon>
        <taxon>Dothideomycetes incertae sedis</taxon>
        <taxon>Botryosphaeriales</taxon>
        <taxon>Saccharataceae</taxon>
        <taxon>Saccharata</taxon>
    </lineage>
</organism>
<dbReference type="Proteomes" id="UP000799776">
    <property type="component" value="Unassembled WGS sequence"/>
</dbReference>
<dbReference type="SUPFAM" id="SSF54197">
    <property type="entry name" value="HIT-like"/>
    <property type="match status" value="1"/>
</dbReference>
<dbReference type="InterPro" id="IPR011146">
    <property type="entry name" value="HIT-like"/>
</dbReference>
<sequence length="184" mass="20175">MADASILEQHYPQTCPFCNIAAAYPACVPQDVDTSRVTPDCFLVLSAPRVLAFLDIMPMTKGHLLVTTRAHRGKLADVAAGEAADAGFWLPLLAKTVTKVTNTTDYNIVQNNGARAAQVVPHVHFHIIPRPASMPELANKSWTMFGRGQREDLDDDDAAALAAEMRRVLRAEIEALRRDEKGKL</sequence>
<keyword evidence="6" id="KW-1185">Reference proteome</keyword>
<feature type="active site" description="Tele-AMP-histidine intermediate" evidence="1">
    <location>
        <position position="124"/>
    </location>
</feature>
<protein>
    <submittedName>
        <fullName evidence="5">HIT-like protein</fullName>
    </submittedName>
</protein>
<evidence type="ECO:0000313" key="6">
    <source>
        <dbReference type="Proteomes" id="UP000799776"/>
    </source>
</evidence>
<dbReference type="PROSITE" id="PS00892">
    <property type="entry name" value="HIT_1"/>
    <property type="match status" value="1"/>
</dbReference>
<dbReference type="EMBL" id="ML978715">
    <property type="protein sequence ID" value="KAF2089005.1"/>
    <property type="molecule type" value="Genomic_DNA"/>
</dbReference>
<evidence type="ECO:0000259" key="4">
    <source>
        <dbReference type="PROSITE" id="PS51084"/>
    </source>
</evidence>
<dbReference type="GO" id="GO:0003824">
    <property type="term" value="F:catalytic activity"/>
    <property type="evidence" value="ECO:0007669"/>
    <property type="project" value="InterPro"/>
</dbReference>
<evidence type="ECO:0000256" key="2">
    <source>
        <dbReference type="PIRSR" id="PIRSR601310-3"/>
    </source>
</evidence>
<dbReference type="AlphaFoldDB" id="A0A6A5YAV4"/>
<evidence type="ECO:0000256" key="3">
    <source>
        <dbReference type="PROSITE-ProRule" id="PRU00464"/>
    </source>
</evidence>
<dbReference type="PANTHER" id="PTHR46648">
    <property type="entry name" value="HIT FAMILY PROTEIN 1"/>
    <property type="match status" value="1"/>
</dbReference>
<dbReference type="OrthoDB" id="1915375at2759"/>
<feature type="domain" description="HIT" evidence="4">
    <location>
        <begin position="30"/>
        <end position="137"/>
    </location>
</feature>
<feature type="short sequence motif" description="Histidine triad motif" evidence="2 3">
    <location>
        <begin position="122"/>
        <end position="126"/>
    </location>
</feature>